<name>A0A1I4ZPK2_9FLAO</name>
<dbReference type="SUPFAM" id="SSF53474">
    <property type="entry name" value="alpha/beta-Hydrolases"/>
    <property type="match status" value="1"/>
</dbReference>
<dbReference type="InterPro" id="IPR000073">
    <property type="entry name" value="AB_hydrolase_1"/>
</dbReference>
<organism evidence="2 3">
    <name type="scientific">Salegentibacter flavus</name>
    <dbReference type="NCBI Taxonomy" id="287099"/>
    <lineage>
        <taxon>Bacteria</taxon>
        <taxon>Pseudomonadati</taxon>
        <taxon>Bacteroidota</taxon>
        <taxon>Flavobacteriia</taxon>
        <taxon>Flavobacteriales</taxon>
        <taxon>Flavobacteriaceae</taxon>
        <taxon>Salegentibacter</taxon>
    </lineage>
</organism>
<dbReference type="Proteomes" id="UP000199153">
    <property type="component" value="Unassembled WGS sequence"/>
</dbReference>
<evidence type="ECO:0000313" key="3">
    <source>
        <dbReference type="Proteomes" id="UP000199153"/>
    </source>
</evidence>
<dbReference type="PANTHER" id="PTHR43798">
    <property type="entry name" value="MONOACYLGLYCEROL LIPASE"/>
    <property type="match status" value="1"/>
</dbReference>
<dbReference type="InterPro" id="IPR029058">
    <property type="entry name" value="AB_hydrolase_fold"/>
</dbReference>
<dbReference type="OrthoDB" id="252464at2"/>
<dbReference type="RefSeq" id="WP_093407662.1">
    <property type="nucleotide sequence ID" value="NZ_FOVL01000007.1"/>
</dbReference>
<evidence type="ECO:0000313" key="2">
    <source>
        <dbReference type="EMBL" id="SFN52184.1"/>
    </source>
</evidence>
<evidence type="ECO:0000259" key="1">
    <source>
        <dbReference type="Pfam" id="PF00561"/>
    </source>
</evidence>
<accession>A0A1I4ZPK2</accession>
<keyword evidence="3" id="KW-1185">Reference proteome</keyword>
<sequence>MEINYKNTSINYSTKGSGNPLVLLHGFLESLEIWENFQDNLSEKRQVVCIDLPGHGRSGCIDKVHTMKDMALSVKAVLDELNIKKAFLAGHSMGGYVNLEFQNIFPIIPTGLALINSTPKADSKKRRLNRDKATRIVAKNKRAFVNMAISNLLTPENNKKYKPQVDELKNRALNFPKEGIIAALQGMKIRADHSRLLAGLKYPKYLMAGEKDPILNYEEVKRISTATGSEFRSYPDGHLAFIENKKGLMDFMHFID</sequence>
<reference evidence="2 3" key="1">
    <citation type="submission" date="2016-10" db="EMBL/GenBank/DDBJ databases">
        <authorList>
            <person name="de Groot N.N."/>
        </authorList>
    </citation>
    <scope>NUCLEOTIDE SEQUENCE [LARGE SCALE GENOMIC DNA]</scope>
    <source>
        <strain evidence="2 3">DSM 17794</strain>
    </source>
</reference>
<proteinExistence type="predicted"/>
<protein>
    <submittedName>
        <fullName evidence="2">Pimeloyl-ACP methyl ester carboxylesterase</fullName>
    </submittedName>
</protein>
<dbReference type="PRINTS" id="PR00111">
    <property type="entry name" value="ABHYDROLASE"/>
</dbReference>
<dbReference type="STRING" id="287099.SAMN05660413_01424"/>
<gene>
    <name evidence="2" type="ORF">SAMN05660413_01424</name>
</gene>
<feature type="domain" description="AB hydrolase-1" evidence="1">
    <location>
        <begin position="19"/>
        <end position="244"/>
    </location>
</feature>
<dbReference type="EMBL" id="FOVL01000007">
    <property type="protein sequence ID" value="SFN52184.1"/>
    <property type="molecule type" value="Genomic_DNA"/>
</dbReference>
<dbReference type="InterPro" id="IPR050266">
    <property type="entry name" value="AB_hydrolase_sf"/>
</dbReference>
<dbReference type="Pfam" id="PF00561">
    <property type="entry name" value="Abhydrolase_1"/>
    <property type="match status" value="1"/>
</dbReference>
<dbReference type="Gene3D" id="3.40.50.1820">
    <property type="entry name" value="alpha/beta hydrolase"/>
    <property type="match status" value="1"/>
</dbReference>
<dbReference type="AlphaFoldDB" id="A0A1I4ZPK2"/>